<dbReference type="CDD" id="cd00063">
    <property type="entry name" value="FN3"/>
    <property type="match status" value="1"/>
</dbReference>
<dbReference type="Pfam" id="PF07532">
    <property type="entry name" value="Big_4"/>
    <property type="match status" value="1"/>
</dbReference>
<dbReference type="Pfam" id="PF13585">
    <property type="entry name" value="CHU_C"/>
    <property type="match status" value="1"/>
</dbReference>
<dbReference type="OrthoDB" id="1097758at2"/>
<dbReference type="SUPFAM" id="SSF49265">
    <property type="entry name" value="Fibronectin type III"/>
    <property type="match status" value="1"/>
</dbReference>
<accession>A0A2U1B0U5</accession>
<proteinExistence type="predicted"/>
<dbReference type="InterPro" id="IPR026341">
    <property type="entry name" value="T9SS_type_B"/>
</dbReference>
<keyword evidence="3" id="KW-1185">Reference proteome</keyword>
<protein>
    <submittedName>
        <fullName evidence="2">Gliding motility-associated-like protein</fullName>
    </submittedName>
</protein>
<reference evidence="2 3" key="1">
    <citation type="submission" date="2018-04" db="EMBL/GenBank/DDBJ databases">
        <title>Genomic Encyclopedia of Type Strains, Phase IV (KMG-IV): sequencing the most valuable type-strain genomes for metagenomic binning, comparative biology and taxonomic classification.</title>
        <authorList>
            <person name="Goeker M."/>
        </authorList>
    </citation>
    <scope>NUCLEOTIDE SEQUENCE [LARGE SCALE GENOMIC DNA]</scope>
    <source>
        <strain evidence="2 3">DSM 100231</strain>
    </source>
</reference>
<evidence type="ECO:0000259" key="1">
    <source>
        <dbReference type="PROSITE" id="PS50853"/>
    </source>
</evidence>
<dbReference type="InterPro" id="IPR003961">
    <property type="entry name" value="FN3_dom"/>
</dbReference>
<dbReference type="InterPro" id="IPR011081">
    <property type="entry name" value="Big_4"/>
</dbReference>
<dbReference type="Gene3D" id="2.60.40.10">
    <property type="entry name" value="Immunoglobulins"/>
    <property type="match status" value="2"/>
</dbReference>
<dbReference type="Pfam" id="PF00657">
    <property type="entry name" value="Lipase_GDSL"/>
    <property type="match status" value="1"/>
</dbReference>
<dbReference type="Pfam" id="PF19078">
    <property type="entry name" value="Big_12"/>
    <property type="match status" value="4"/>
</dbReference>
<organism evidence="2 3">
    <name type="scientific">Pontibacter virosus</name>
    <dbReference type="NCBI Taxonomy" id="1765052"/>
    <lineage>
        <taxon>Bacteria</taxon>
        <taxon>Pseudomonadati</taxon>
        <taxon>Bacteroidota</taxon>
        <taxon>Cytophagia</taxon>
        <taxon>Cytophagales</taxon>
        <taxon>Hymenobacteraceae</taxon>
        <taxon>Pontibacter</taxon>
    </lineage>
</organism>
<dbReference type="SMART" id="SM00060">
    <property type="entry name" value="FN3"/>
    <property type="match status" value="2"/>
</dbReference>
<dbReference type="Gene3D" id="3.40.50.1110">
    <property type="entry name" value="SGNH hydrolase"/>
    <property type="match status" value="1"/>
</dbReference>
<dbReference type="PANTHER" id="PTHR34677">
    <property type="match status" value="1"/>
</dbReference>
<dbReference type="InterPro" id="IPR036514">
    <property type="entry name" value="SGNH_hydro_sf"/>
</dbReference>
<dbReference type="PANTHER" id="PTHR34677:SF3">
    <property type="entry name" value="BACTERIAL IG-LIKE DOMAIN-CONTAINING PROTEIN"/>
    <property type="match status" value="1"/>
</dbReference>
<comment type="caution">
    <text evidence="2">The sequence shown here is derived from an EMBL/GenBank/DDBJ whole genome shotgun (WGS) entry which is preliminary data.</text>
</comment>
<name>A0A2U1B0U5_9BACT</name>
<dbReference type="EMBL" id="QEKI01000003">
    <property type="protein sequence ID" value="PVY42252.1"/>
    <property type="molecule type" value="Genomic_DNA"/>
</dbReference>
<dbReference type="SUPFAM" id="SSF52266">
    <property type="entry name" value="SGNH hydrolase"/>
    <property type="match status" value="1"/>
</dbReference>
<dbReference type="InterPro" id="IPR044048">
    <property type="entry name" value="Big_12"/>
</dbReference>
<feature type="domain" description="Fibronectin type-III" evidence="1">
    <location>
        <begin position="45"/>
        <end position="138"/>
    </location>
</feature>
<dbReference type="Proteomes" id="UP000245466">
    <property type="component" value="Unassembled WGS sequence"/>
</dbReference>
<sequence length="1336" mass="143214">MDKIYSFVYRRQTRLTVFIVLFIVIAFSGIRSTAASTTFAFFATAPAAVKAQPSLVGAITIQWNAVTGATQYVIERSLFADNGFQAHATVAVTSGKTIYTYRDTGLGYGEKYYYRVKAVASSGDSPWSSTVSATTHAQSKTFNIMPLGDSNTHGTKFSDTRPDADRIAYRKQLYDLLMGANAKFTYVGSERSGSATLANDQNAGFSAARTGDIASLLRTSSYRNQDNVLVSRGSGTYLDKFNPDIVLLHLGTNGGQWGVTDDDQAIAEMAAILDEVDAYEARANKEVTVVLGLIINRVRQENDPAAVEYTSRFNVKLAAMAENRIRTKSDRLIVVDMEKAAGLIYRLSGDGGDMDDALHPAPSGYQKMANQWFKALEPLLKPSAVSSNNPETTITKKPSEISNSKTATFEFASNKTPVFFEVSLNGGDYEAVSNPYTLNNLADGRYTLSVRAVDAAGRKDTTPATHTWTIITEPPTPPTFTAVTEDRGPVNNDRVTSDNTIRLSGKAQAGVEVTVSEAERGVLGKVQTNDSGDWTYNYESTTLPSGVYRFTATATDIAGNVSKVSSTFTVTIDLTRPDVVLSTETKAPVTKAFAVQFKFTEEVYGLAAGDVTVTGGTLSDLKEVDKSTYTATITPPANGQGTIAISLAAAKATDLAGNGNTASNKLEIAYDLKRPKVTLSSEASQIVKAPFTVKFTFDEAVTGFAAADISVQNGAAGNLKAESATVYTATISPAADGEVIVSLAANKATDEAGNGNEASAELKRLYDVAPPTVALATTAGDLTNAPIPVTLTFSEPVTGLALSSFTTTNGKLSNLQKTDNTTYTVVLTPEKDGEVSLQLTADKVEDQAGNGNTASNVLKRQYDATSPTVVLSTDAPELTNKPFTVNFRFSEAVEGFAVANITVANGTAGEIKKTDDQVYSAVIKPTADGEVTVRVTAGKVEDAAGNPNTASNTLSVRFDGNAPAGYTVAFGTDKVDHSNQKQISFSVKGAEQGATYFYTISSDKGGTDVTGTANTTSTSFQVENLDLSGVHDGTLTLSFYLVDAAGNRGADATAQVVKVTKNIVTVSSFDAISVPFRTSFEDLPLPSQAKARYTNGEEDDLEVKWQQGNYDGLKPGTYTLSGELVLKPNTTNQDNRQASITVTVEPNQPPTAIAVSQNAFKPNATPDEVLLTFSTTDPDDDTHTYALVNGQGAEHNSYFELRDGQLYLKSNTGLSGIRNFQIRVRTTDPFQNSFEQTFTLSKEVYQPANPLKFVNAFSPDGDGINDTWSVPELKFYDEVSIQVFDRAGRRLFHTSNPEQGWDGRSQDGQIKEGSYFYIIEVKDINLVQKGVLTVLK</sequence>
<dbReference type="PROSITE" id="PS50853">
    <property type="entry name" value="FN3"/>
    <property type="match status" value="1"/>
</dbReference>
<evidence type="ECO:0000313" key="2">
    <source>
        <dbReference type="EMBL" id="PVY42252.1"/>
    </source>
</evidence>
<dbReference type="InterPro" id="IPR001087">
    <property type="entry name" value="GDSL"/>
</dbReference>
<dbReference type="InterPro" id="IPR013783">
    <property type="entry name" value="Ig-like_fold"/>
</dbReference>
<dbReference type="InterPro" id="IPR036116">
    <property type="entry name" value="FN3_sf"/>
</dbReference>
<evidence type="ECO:0000313" key="3">
    <source>
        <dbReference type="Proteomes" id="UP000245466"/>
    </source>
</evidence>
<dbReference type="GO" id="GO:0016788">
    <property type="term" value="F:hydrolase activity, acting on ester bonds"/>
    <property type="evidence" value="ECO:0007669"/>
    <property type="project" value="InterPro"/>
</dbReference>
<dbReference type="NCBIfam" id="TIGR04131">
    <property type="entry name" value="Bac_Flav_CTERM"/>
    <property type="match status" value="1"/>
</dbReference>
<gene>
    <name evidence="2" type="ORF">C8E01_103118</name>
</gene>